<dbReference type="EMBL" id="JAMYZZ010000002">
    <property type="protein sequence ID" value="MCP1257634.1"/>
    <property type="molecule type" value="Genomic_DNA"/>
</dbReference>
<gene>
    <name evidence="1" type="ORF">NKW50_03385</name>
</gene>
<comment type="caution">
    <text evidence="1">The sequence shown here is derived from an EMBL/GenBank/DDBJ whole genome shotgun (WGS) entry which is preliminary data.</text>
</comment>
<evidence type="ECO:0000313" key="1">
    <source>
        <dbReference type="EMBL" id="MCP1257634.1"/>
    </source>
</evidence>
<evidence type="ECO:0000313" key="2">
    <source>
        <dbReference type="Proteomes" id="UP001523528"/>
    </source>
</evidence>
<accession>A0ABT1F019</accession>
<keyword evidence="2" id="KW-1185">Reference proteome</keyword>
<sequence>MRDRSHNQHQATKRQKPLITAIETPDNDVEWLSGPHDTFINLQEDYIRLTFDLLGDGLTAPVGAAAISDFLRMAN</sequence>
<proteinExistence type="predicted"/>
<dbReference type="Proteomes" id="UP001523528">
    <property type="component" value="Unassembled WGS sequence"/>
</dbReference>
<name>A0ABT1F019_9PROT</name>
<dbReference type="RefSeq" id="WP_242012445.1">
    <property type="nucleotide sequence ID" value="NZ_JAMYZZ010000002.1"/>
</dbReference>
<reference evidence="1 2" key="1">
    <citation type="submission" date="2022-06" db="EMBL/GenBank/DDBJ databases">
        <title>Acetobacer genomes from food samples.</title>
        <authorList>
            <person name="Sombolestani A."/>
        </authorList>
    </citation>
    <scope>NUCLEOTIDE SEQUENCE [LARGE SCALE GENOMIC DNA]</scope>
    <source>
        <strain evidence="1 2">R-83285</strain>
    </source>
</reference>
<organism evidence="1 2">
    <name type="scientific">Acetobacter lambici</name>
    <dbReference type="NCBI Taxonomy" id="1332824"/>
    <lineage>
        <taxon>Bacteria</taxon>
        <taxon>Pseudomonadati</taxon>
        <taxon>Pseudomonadota</taxon>
        <taxon>Alphaproteobacteria</taxon>
        <taxon>Acetobacterales</taxon>
        <taxon>Acetobacteraceae</taxon>
        <taxon>Acetobacter</taxon>
    </lineage>
</organism>
<protein>
    <submittedName>
        <fullName evidence="1">Uncharacterized protein</fullName>
    </submittedName>
</protein>